<sequence length="169" mass="19132">MRSRIPPCSDIALCSGQQEDSSLIQTGLGSITPILVGNIRDEESFPQTPQELIFSKTIAADIFSDWTLQNINDETVQFKVLKTHTHFCNDMNVNFNLAKAGAGIALLPLSMVYEAIEKRELTHVLPEWQGPARKLYLVWPYQKTISARAKAFRTALTDFLHQQPWFEPL</sequence>
<dbReference type="GO" id="GO:0006351">
    <property type="term" value="P:DNA-templated transcription"/>
    <property type="evidence" value="ECO:0007669"/>
    <property type="project" value="TreeGrafter"/>
</dbReference>
<dbReference type="Pfam" id="PF03466">
    <property type="entry name" value="LysR_substrate"/>
    <property type="match status" value="1"/>
</dbReference>
<dbReference type="KEGG" id="apel:CA267_002225"/>
<dbReference type="Proteomes" id="UP000219285">
    <property type="component" value="Chromosome"/>
</dbReference>
<evidence type="ECO:0000313" key="3">
    <source>
        <dbReference type="EMBL" id="QJR79699.1"/>
    </source>
</evidence>
<evidence type="ECO:0000256" key="1">
    <source>
        <dbReference type="ARBA" id="ARBA00009437"/>
    </source>
</evidence>
<comment type="similarity">
    <text evidence="1">Belongs to the LysR transcriptional regulatory family.</text>
</comment>
<feature type="domain" description="LysR substrate-binding" evidence="2">
    <location>
        <begin position="10"/>
        <end position="158"/>
    </location>
</feature>
<dbReference type="AlphaFoldDB" id="A0A6M4M9Q0"/>
<dbReference type="PANTHER" id="PTHR30537:SF21">
    <property type="entry name" value="HTH-TYPE TRANSCRIPTIONAL REGULATOR SINR-RELATED"/>
    <property type="match status" value="1"/>
</dbReference>
<dbReference type="EMBL" id="CP052766">
    <property type="protein sequence ID" value="QJR79699.1"/>
    <property type="molecule type" value="Genomic_DNA"/>
</dbReference>
<accession>A0A6M4M9Q0</accession>
<name>A0A6M4M9Q0_9ALTE</name>
<organism evidence="3 4">
    <name type="scientific">Alteromonas pelagimontana</name>
    <dbReference type="NCBI Taxonomy" id="1858656"/>
    <lineage>
        <taxon>Bacteria</taxon>
        <taxon>Pseudomonadati</taxon>
        <taxon>Pseudomonadota</taxon>
        <taxon>Gammaproteobacteria</taxon>
        <taxon>Alteromonadales</taxon>
        <taxon>Alteromonadaceae</taxon>
        <taxon>Alteromonas/Salinimonas group</taxon>
        <taxon>Alteromonas</taxon>
    </lineage>
</organism>
<dbReference type="SUPFAM" id="SSF53850">
    <property type="entry name" value="Periplasmic binding protein-like II"/>
    <property type="match status" value="1"/>
</dbReference>
<proteinExistence type="inferred from homology"/>
<dbReference type="GO" id="GO:0043565">
    <property type="term" value="F:sequence-specific DNA binding"/>
    <property type="evidence" value="ECO:0007669"/>
    <property type="project" value="TreeGrafter"/>
</dbReference>
<dbReference type="Gene3D" id="3.40.190.290">
    <property type="match status" value="1"/>
</dbReference>
<dbReference type="GO" id="GO:0003700">
    <property type="term" value="F:DNA-binding transcription factor activity"/>
    <property type="evidence" value="ECO:0007669"/>
    <property type="project" value="TreeGrafter"/>
</dbReference>
<dbReference type="InterPro" id="IPR005119">
    <property type="entry name" value="LysR_subst-bd"/>
</dbReference>
<gene>
    <name evidence="3" type="ORF">CA267_002225</name>
</gene>
<evidence type="ECO:0000259" key="2">
    <source>
        <dbReference type="Pfam" id="PF03466"/>
    </source>
</evidence>
<keyword evidence="4" id="KW-1185">Reference proteome</keyword>
<dbReference type="PANTHER" id="PTHR30537">
    <property type="entry name" value="HTH-TYPE TRANSCRIPTIONAL REGULATOR"/>
    <property type="match status" value="1"/>
</dbReference>
<reference evidence="3 4" key="2">
    <citation type="submission" date="2020-04" db="EMBL/GenBank/DDBJ databases">
        <title>Complete genome sequence of Alteromonas pelagimontana 5.12T.</title>
        <authorList>
            <person name="Sinha R.K."/>
            <person name="Krishnan K.P."/>
            <person name="Kurian J.P."/>
        </authorList>
    </citation>
    <scope>NUCLEOTIDE SEQUENCE [LARGE SCALE GENOMIC DNA]</scope>
    <source>
        <strain evidence="3 4">5.12</strain>
    </source>
</reference>
<reference evidence="4" key="1">
    <citation type="submission" date="2014-12" db="EMBL/GenBank/DDBJ databases">
        <title>Complete genome sequence of a multi-drug resistant Klebsiella pneumoniae.</title>
        <authorList>
            <person name="Hua X."/>
            <person name="Chen Q."/>
            <person name="Li X."/>
            <person name="Feng Y."/>
            <person name="Ruan Z."/>
            <person name="Yu Y."/>
        </authorList>
    </citation>
    <scope>NUCLEOTIDE SEQUENCE [LARGE SCALE GENOMIC DNA]</scope>
    <source>
        <strain evidence="4">5.12</strain>
    </source>
</reference>
<dbReference type="RefSeq" id="WP_170669006.1">
    <property type="nucleotide sequence ID" value="NZ_CP052766.1"/>
</dbReference>
<protein>
    <recommendedName>
        <fullName evidence="2">LysR substrate-binding domain-containing protein</fullName>
    </recommendedName>
</protein>
<dbReference type="InterPro" id="IPR058163">
    <property type="entry name" value="LysR-type_TF_proteobact-type"/>
</dbReference>
<evidence type="ECO:0000313" key="4">
    <source>
        <dbReference type="Proteomes" id="UP000219285"/>
    </source>
</evidence>